<feature type="transmembrane region" description="Helical" evidence="1">
    <location>
        <begin position="194"/>
        <end position="216"/>
    </location>
</feature>
<name>A0A8X8YIU7_SALSN</name>
<dbReference type="OrthoDB" id="1914642at2759"/>
<reference evidence="3" key="2">
    <citation type="submission" date="2020-08" db="EMBL/GenBank/DDBJ databases">
        <title>Plant Genome Project.</title>
        <authorList>
            <person name="Zhang R.-G."/>
        </authorList>
    </citation>
    <scope>NUCLEOTIDE SEQUENCE</scope>
    <source>
        <strain evidence="3">Huo1</strain>
        <tissue evidence="3">Leaf</tissue>
    </source>
</reference>
<dbReference type="PANTHER" id="PTHR33881:SF7">
    <property type="entry name" value="NEUROGENIC LOCUS NOTCH-LIKE PROTEIN"/>
    <property type="match status" value="1"/>
</dbReference>
<reference evidence="3" key="1">
    <citation type="submission" date="2018-01" db="EMBL/GenBank/DDBJ databases">
        <authorList>
            <person name="Mao J.F."/>
        </authorList>
    </citation>
    <scope>NUCLEOTIDE SEQUENCE</scope>
    <source>
        <strain evidence="3">Huo1</strain>
        <tissue evidence="3">Leaf</tissue>
    </source>
</reference>
<dbReference type="Proteomes" id="UP000298416">
    <property type="component" value="Unassembled WGS sequence"/>
</dbReference>
<dbReference type="EMBL" id="PNBA02000002">
    <property type="protein sequence ID" value="KAG6432279.1"/>
    <property type="molecule type" value="Genomic_DNA"/>
</dbReference>
<gene>
    <name evidence="3" type="ORF">SASPL_103854</name>
</gene>
<keyword evidence="1" id="KW-0812">Transmembrane</keyword>
<evidence type="ECO:0000256" key="1">
    <source>
        <dbReference type="SAM" id="Phobius"/>
    </source>
</evidence>
<protein>
    <recommendedName>
        <fullName evidence="5">EGF-like domain-containing protein</fullName>
    </recommendedName>
</protein>
<feature type="signal peptide" evidence="2">
    <location>
        <begin position="1"/>
        <end position="25"/>
    </location>
</feature>
<feature type="chain" id="PRO_5036489435" description="EGF-like domain-containing protein" evidence="2">
    <location>
        <begin position="26"/>
        <end position="219"/>
    </location>
</feature>
<keyword evidence="1" id="KW-0472">Membrane</keyword>
<organism evidence="3">
    <name type="scientific">Salvia splendens</name>
    <name type="common">Scarlet sage</name>
    <dbReference type="NCBI Taxonomy" id="180675"/>
    <lineage>
        <taxon>Eukaryota</taxon>
        <taxon>Viridiplantae</taxon>
        <taxon>Streptophyta</taxon>
        <taxon>Embryophyta</taxon>
        <taxon>Tracheophyta</taxon>
        <taxon>Spermatophyta</taxon>
        <taxon>Magnoliopsida</taxon>
        <taxon>eudicotyledons</taxon>
        <taxon>Gunneridae</taxon>
        <taxon>Pentapetalae</taxon>
        <taxon>asterids</taxon>
        <taxon>lamiids</taxon>
        <taxon>Lamiales</taxon>
        <taxon>Lamiaceae</taxon>
        <taxon>Nepetoideae</taxon>
        <taxon>Mentheae</taxon>
        <taxon>Salviinae</taxon>
        <taxon>Salvia</taxon>
        <taxon>Salvia subgen. Calosphace</taxon>
        <taxon>core Calosphace</taxon>
    </lineage>
</organism>
<evidence type="ECO:0000313" key="3">
    <source>
        <dbReference type="EMBL" id="KAG6432279.1"/>
    </source>
</evidence>
<evidence type="ECO:0000313" key="4">
    <source>
        <dbReference type="Proteomes" id="UP000298416"/>
    </source>
</evidence>
<sequence>MATVESAVFLAITLALGSACASASANFTFPFISSFGDEACKTNICGKGSCVPSNNSAFGFECQCQKGWKQSRPENDQFFKFLPCIVPDCNISFNCDKPPAPAPNLKNANQSVFDPCSWTDCGAGSCNNTSMFTHSCTCEGGYYNLFNSSSFPCYKECAMGGDCPNLGINLGNSSNPTPTGQGSSSVVGDSSSHAASSLITFSWLITIVATLAPFLWNYT</sequence>
<proteinExistence type="predicted"/>
<evidence type="ECO:0000256" key="2">
    <source>
        <dbReference type="SAM" id="SignalP"/>
    </source>
</evidence>
<evidence type="ECO:0008006" key="5">
    <source>
        <dbReference type="Google" id="ProtNLM"/>
    </source>
</evidence>
<accession>A0A8X8YIU7</accession>
<dbReference type="PANTHER" id="PTHR33881">
    <property type="entry name" value="NEUROGENIC LOCUS NOTCH-LIKE PROTEIN"/>
    <property type="match status" value="1"/>
</dbReference>
<keyword evidence="1" id="KW-1133">Transmembrane helix</keyword>
<comment type="caution">
    <text evidence="3">The sequence shown here is derived from an EMBL/GenBank/DDBJ whole genome shotgun (WGS) entry which is preliminary data.</text>
</comment>
<dbReference type="AlphaFoldDB" id="A0A8X8YIU7"/>
<keyword evidence="2" id="KW-0732">Signal</keyword>
<keyword evidence="4" id="KW-1185">Reference proteome</keyword>